<dbReference type="Pfam" id="PF08240">
    <property type="entry name" value="ADH_N"/>
    <property type="match status" value="1"/>
</dbReference>
<dbReference type="PANTHER" id="PTHR45033:SF2">
    <property type="entry name" value="ZINC-TYPE ALCOHOL DEHYDROGENASE-LIKE PROTEIN C1773.06C"/>
    <property type="match status" value="1"/>
</dbReference>
<dbReference type="SUPFAM" id="SSF51735">
    <property type="entry name" value="NAD(P)-binding Rossmann-fold domains"/>
    <property type="match status" value="1"/>
</dbReference>
<dbReference type="Gene3D" id="3.90.180.10">
    <property type="entry name" value="Medium-chain alcohol dehydrogenases, catalytic domain"/>
    <property type="match status" value="1"/>
</dbReference>
<protein>
    <submittedName>
        <fullName evidence="2">Alcohol dehydrogenase</fullName>
        <ecNumber evidence="2">1.1.1.1</ecNumber>
    </submittedName>
</protein>
<dbReference type="InterPro" id="IPR013149">
    <property type="entry name" value="ADH-like_C"/>
</dbReference>
<keyword evidence="2" id="KW-0560">Oxidoreductase</keyword>
<gene>
    <name evidence="2" type="primary">adh_1</name>
    <name evidence="2" type="ORF">PsAD2_00486</name>
</gene>
<feature type="domain" description="Enoyl reductase (ER)" evidence="1">
    <location>
        <begin position="12"/>
        <end position="337"/>
    </location>
</feature>
<evidence type="ECO:0000259" key="1">
    <source>
        <dbReference type="SMART" id="SM00829"/>
    </source>
</evidence>
<dbReference type="STRING" id="989403.SAMN05421798_105109"/>
<dbReference type="RefSeq" id="WP_068001643.1">
    <property type="nucleotide sequence ID" value="NZ_FOFM01000005.1"/>
</dbReference>
<dbReference type="Proteomes" id="UP000076577">
    <property type="component" value="Unassembled WGS sequence"/>
</dbReference>
<dbReference type="Gene3D" id="3.40.50.720">
    <property type="entry name" value="NAD(P)-binding Rossmann-like Domain"/>
    <property type="match status" value="1"/>
</dbReference>
<evidence type="ECO:0000313" key="2">
    <source>
        <dbReference type="EMBL" id="KZL21198.1"/>
    </source>
</evidence>
<reference evidence="2 3" key="1">
    <citation type="journal article" date="2016" name="Front. Microbiol.">
        <title>Comparative Genomic Analysis Reveals a Diverse Repertoire of Genes Involved in Prokaryote-Eukaryote Interactions within the Pseudovibrio Genus.</title>
        <authorList>
            <person name="Romano S."/>
            <person name="Fernandez-Guerra A."/>
            <person name="Reen F.J."/>
            <person name="Glockner F.O."/>
            <person name="Crowley S.P."/>
            <person name="O'Sullivan O."/>
            <person name="Cotter P.D."/>
            <person name="Adams C."/>
            <person name="Dobson A.D."/>
            <person name="O'Gara F."/>
        </authorList>
    </citation>
    <scope>NUCLEOTIDE SEQUENCE [LARGE SCALE GENOMIC DNA]</scope>
    <source>
        <strain evidence="2 3">Ad2</strain>
    </source>
</reference>
<dbReference type="GO" id="GO:0004022">
    <property type="term" value="F:alcohol dehydrogenase (NAD+) activity"/>
    <property type="evidence" value="ECO:0007669"/>
    <property type="project" value="UniProtKB-EC"/>
</dbReference>
<sequence length="340" mass="36388">MTMKYYVFDPIGDISNLVQRTGRIPSPHKDNDVIIRVEATSLNYKDLVLAHGHLALNNNSAEYVPLSDGAGRVVATGASAKYLSVGERVVASFFPTWENGLPTGNEKALGRELSGMLSEYIRLPAEALVSVPRTFNSAQAAAFPCAGVTAWNALVEMGQFNAGHTVLTMGTGGVSIFALQIAKASGATVIALTGSATKEAFLHHLGADHVINYRQNTDWDEKVLQLTHGSGADIILEVGGAKTFQKSLNAAAFGGRISAVGVLAGVDGMANPTDIIFKSLTINGVYVGNTRMLTDVLNFFEKNKLQPIIDSHSFNFETVPQAYAHMQTQEHIGKIIIDLT</sequence>
<organism evidence="2 3">
    <name type="scientific">Pseudovibrio axinellae</name>
    <dbReference type="NCBI Taxonomy" id="989403"/>
    <lineage>
        <taxon>Bacteria</taxon>
        <taxon>Pseudomonadati</taxon>
        <taxon>Pseudomonadota</taxon>
        <taxon>Alphaproteobacteria</taxon>
        <taxon>Hyphomicrobiales</taxon>
        <taxon>Stappiaceae</taxon>
        <taxon>Pseudovibrio</taxon>
    </lineage>
</organism>
<dbReference type="EMBL" id="LMCB01000004">
    <property type="protein sequence ID" value="KZL21198.1"/>
    <property type="molecule type" value="Genomic_DNA"/>
</dbReference>
<keyword evidence="3" id="KW-1185">Reference proteome</keyword>
<dbReference type="PANTHER" id="PTHR45033">
    <property type="match status" value="1"/>
</dbReference>
<accession>A0A166AJL0</accession>
<dbReference type="SUPFAM" id="SSF50129">
    <property type="entry name" value="GroES-like"/>
    <property type="match status" value="1"/>
</dbReference>
<evidence type="ECO:0000313" key="3">
    <source>
        <dbReference type="Proteomes" id="UP000076577"/>
    </source>
</evidence>
<dbReference type="PATRIC" id="fig|989403.3.peg.510"/>
<dbReference type="InterPro" id="IPR052711">
    <property type="entry name" value="Zinc_ADH-like"/>
</dbReference>
<proteinExistence type="predicted"/>
<dbReference type="OrthoDB" id="9805883at2"/>
<dbReference type="CDD" id="cd08276">
    <property type="entry name" value="MDR7"/>
    <property type="match status" value="1"/>
</dbReference>
<dbReference type="InterPro" id="IPR011032">
    <property type="entry name" value="GroES-like_sf"/>
</dbReference>
<dbReference type="InterPro" id="IPR020843">
    <property type="entry name" value="ER"/>
</dbReference>
<dbReference type="InterPro" id="IPR013154">
    <property type="entry name" value="ADH-like_N"/>
</dbReference>
<dbReference type="SMART" id="SM00829">
    <property type="entry name" value="PKS_ER"/>
    <property type="match status" value="1"/>
</dbReference>
<dbReference type="AlphaFoldDB" id="A0A166AJL0"/>
<dbReference type="InterPro" id="IPR036291">
    <property type="entry name" value="NAD(P)-bd_dom_sf"/>
</dbReference>
<dbReference type="Pfam" id="PF00107">
    <property type="entry name" value="ADH_zinc_N"/>
    <property type="match status" value="1"/>
</dbReference>
<comment type="caution">
    <text evidence="2">The sequence shown here is derived from an EMBL/GenBank/DDBJ whole genome shotgun (WGS) entry which is preliminary data.</text>
</comment>
<dbReference type="EC" id="1.1.1.1" evidence="2"/>
<name>A0A166AJL0_9HYPH</name>